<evidence type="ECO:0000259" key="9">
    <source>
        <dbReference type="Pfam" id="PF25198"/>
    </source>
</evidence>
<evidence type="ECO:0000256" key="5">
    <source>
        <dbReference type="ARBA" id="ARBA00023136"/>
    </source>
</evidence>
<dbReference type="Gene3D" id="6.20.190.10">
    <property type="entry name" value="Nutrient germinant receptor protein C, domain 1"/>
    <property type="match status" value="1"/>
</dbReference>
<dbReference type="InterPro" id="IPR038501">
    <property type="entry name" value="Spore_GerAC_C_sf"/>
</dbReference>
<keyword evidence="6" id="KW-0564">Palmitate</keyword>
<dbReference type="STRING" id="1333845.SAMN04487895_10195"/>
<evidence type="ECO:0000256" key="4">
    <source>
        <dbReference type="ARBA" id="ARBA00022729"/>
    </source>
</evidence>
<evidence type="ECO:0000256" key="6">
    <source>
        <dbReference type="ARBA" id="ARBA00023139"/>
    </source>
</evidence>
<keyword evidence="7" id="KW-0449">Lipoprotein</keyword>
<dbReference type="InterPro" id="IPR046953">
    <property type="entry name" value="Spore_GerAC-like_C"/>
</dbReference>
<keyword evidence="3" id="KW-0309">Germination</keyword>
<dbReference type="EMBL" id="FODH01000001">
    <property type="protein sequence ID" value="SEN30205.1"/>
    <property type="molecule type" value="Genomic_DNA"/>
</dbReference>
<dbReference type="AlphaFoldDB" id="A0A1H8FF13"/>
<comment type="subcellular location">
    <subcellularLocation>
        <location evidence="1">Membrane</location>
        <topology evidence="1">Lipid-anchor</topology>
    </subcellularLocation>
</comment>
<evidence type="ECO:0000256" key="2">
    <source>
        <dbReference type="ARBA" id="ARBA00007886"/>
    </source>
</evidence>
<keyword evidence="5" id="KW-0472">Membrane</keyword>
<sequence length="392" mass="43952">MSLKRWLLLGMMCMTITLVFSGCWNRRELPELAIITAMGIDLNEDSNEYLITYQVVNPQGMSKTSGTQGTSSSTIVYRSTGTSIFEAIRKSSENVPRQLFFSHAQFIVIGENLARKGISDIIDFFERSHEARLSSYFLVARGMKAEDIISATDPLEKIQAKAVIGEFKLTKKLWSHNVIWQVDDIIRALNDPGIDPTISGIRLANKIAESSTGPKANIEISGVALFKGDKLIGWLDGDQARGFVRLSNTMKSTITMLDCNERKNGVSIETTRSKSQIKVRIVNSKPSFHVHILEEGIVSEMNCKLPLNKADTINDLERLWRSRIEKEVTSAINAMKKTHVDPSGFGLVLSRHNPKIWDDWSGNWSTDFSDCPVTVTVEATIQRTGMRRKSFM</sequence>
<dbReference type="PANTHER" id="PTHR35789:SF1">
    <property type="entry name" value="SPORE GERMINATION PROTEIN B3"/>
    <property type="match status" value="1"/>
</dbReference>
<dbReference type="Proteomes" id="UP000683429">
    <property type="component" value="Chromosome"/>
</dbReference>
<feature type="domain" description="Spore germination GerAC-like C-terminal" evidence="8">
    <location>
        <begin position="221"/>
        <end position="385"/>
    </location>
</feature>
<dbReference type="Gene3D" id="3.30.300.210">
    <property type="entry name" value="Nutrient germinant receptor protein C, domain 3"/>
    <property type="match status" value="1"/>
</dbReference>
<evidence type="ECO:0000259" key="8">
    <source>
        <dbReference type="Pfam" id="PF05504"/>
    </source>
</evidence>
<feature type="domain" description="Spore germination protein N-terminal" evidence="9">
    <location>
        <begin position="25"/>
        <end position="202"/>
    </location>
</feature>
<comment type="similarity">
    <text evidence="2">Belongs to the GerABKC lipoprotein family.</text>
</comment>
<reference evidence="10 13" key="2">
    <citation type="submission" date="2021-06" db="EMBL/GenBank/DDBJ databases">
        <title>Whole genome sequence of Paenibacillus sophorae DSM23020 for comparative genomics.</title>
        <authorList>
            <person name="Kim M.-J."/>
            <person name="Lee G."/>
            <person name="Shin J.-H."/>
        </authorList>
    </citation>
    <scope>NUCLEOTIDE SEQUENCE [LARGE SCALE GENOMIC DNA]</scope>
    <source>
        <strain evidence="10 13">DSM 23020</strain>
    </source>
</reference>
<dbReference type="GO" id="GO:0016020">
    <property type="term" value="C:membrane"/>
    <property type="evidence" value="ECO:0007669"/>
    <property type="project" value="UniProtKB-SubCell"/>
</dbReference>
<keyword evidence="13" id="KW-1185">Reference proteome</keyword>
<evidence type="ECO:0000313" key="13">
    <source>
        <dbReference type="Proteomes" id="UP000683429"/>
    </source>
</evidence>
<protein>
    <submittedName>
        <fullName evidence="10">Ger(X)C family spore germination protein</fullName>
    </submittedName>
    <submittedName>
        <fullName evidence="11">Spore germination protein KC</fullName>
    </submittedName>
</protein>
<evidence type="ECO:0000313" key="12">
    <source>
        <dbReference type="Proteomes" id="UP000198809"/>
    </source>
</evidence>
<dbReference type="Pfam" id="PF25198">
    <property type="entry name" value="Spore_GerAC_N"/>
    <property type="match status" value="1"/>
</dbReference>
<dbReference type="GO" id="GO:0009847">
    <property type="term" value="P:spore germination"/>
    <property type="evidence" value="ECO:0007669"/>
    <property type="project" value="InterPro"/>
</dbReference>
<dbReference type="OrthoDB" id="9816067at2"/>
<evidence type="ECO:0000313" key="10">
    <source>
        <dbReference type="EMBL" id="QWU13853.1"/>
    </source>
</evidence>
<gene>
    <name evidence="10" type="ORF">KP014_18045</name>
    <name evidence="11" type="ORF">SAMN04487895_10195</name>
</gene>
<keyword evidence="4" id="KW-0732">Signal</keyword>
<evidence type="ECO:0000256" key="3">
    <source>
        <dbReference type="ARBA" id="ARBA00022544"/>
    </source>
</evidence>
<name>A0A1H8FF13_9BACL</name>
<evidence type="ECO:0000313" key="11">
    <source>
        <dbReference type="EMBL" id="SEN30205.1"/>
    </source>
</evidence>
<dbReference type="Pfam" id="PF05504">
    <property type="entry name" value="Spore_GerAC"/>
    <property type="match status" value="1"/>
</dbReference>
<accession>A0A1H8FF13</accession>
<reference evidence="11 12" key="1">
    <citation type="submission" date="2016-10" db="EMBL/GenBank/DDBJ databases">
        <authorList>
            <person name="de Groot N.N."/>
        </authorList>
    </citation>
    <scope>NUCLEOTIDE SEQUENCE [LARGE SCALE GENOMIC DNA]</scope>
    <source>
        <strain evidence="11 12">CGMCC 1.10238</strain>
    </source>
</reference>
<dbReference type="InterPro" id="IPR057336">
    <property type="entry name" value="GerAC_N"/>
</dbReference>
<dbReference type="RefSeq" id="WP_036599901.1">
    <property type="nucleotide sequence ID" value="NZ_CP076607.1"/>
</dbReference>
<dbReference type="PROSITE" id="PS51257">
    <property type="entry name" value="PROKAR_LIPOPROTEIN"/>
    <property type="match status" value="1"/>
</dbReference>
<dbReference type="EMBL" id="CP076607">
    <property type="protein sequence ID" value="QWU13853.1"/>
    <property type="molecule type" value="Genomic_DNA"/>
</dbReference>
<dbReference type="NCBIfam" id="TIGR02887">
    <property type="entry name" value="spore_ger_x_C"/>
    <property type="match status" value="1"/>
</dbReference>
<dbReference type="InterPro" id="IPR008844">
    <property type="entry name" value="Spore_GerAC-like"/>
</dbReference>
<evidence type="ECO:0000256" key="7">
    <source>
        <dbReference type="ARBA" id="ARBA00023288"/>
    </source>
</evidence>
<dbReference type="PANTHER" id="PTHR35789">
    <property type="entry name" value="SPORE GERMINATION PROTEIN B3"/>
    <property type="match status" value="1"/>
</dbReference>
<proteinExistence type="inferred from homology"/>
<dbReference type="Proteomes" id="UP000198809">
    <property type="component" value="Unassembled WGS sequence"/>
</dbReference>
<organism evidence="11 12">
    <name type="scientific">Paenibacillus sophorae</name>
    <dbReference type="NCBI Taxonomy" id="1333845"/>
    <lineage>
        <taxon>Bacteria</taxon>
        <taxon>Bacillati</taxon>
        <taxon>Bacillota</taxon>
        <taxon>Bacilli</taxon>
        <taxon>Bacillales</taxon>
        <taxon>Paenibacillaceae</taxon>
        <taxon>Paenibacillus</taxon>
    </lineage>
</organism>
<evidence type="ECO:0000256" key="1">
    <source>
        <dbReference type="ARBA" id="ARBA00004635"/>
    </source>
</evidence>